<dbReference type="Proteomes" id="UP000029224">
    <property type="component" value="Unassembled WGS sequence"/>
</dbReference>
<evidence type="ECO:0000256" key="2">
    <source>
        <dbReference type="ARBA" id="ARBA00023136"/>
    </source>
</evidence>
<dbReference type="InterPro" id="IPR000184">
    <property type="entry name" value="Bac_surfAg_D15"/>
</dbReference>
<evidence type="ECO:0000259" key="5">
    <source>
        <dbReference type="Pfam" id="PF01103"/>
    </source>
</evidence>
<evidence type="ECO:0000256" key="4">
    <source>
        <dbReference type="SAM" id="SignalP"/>
    </source>
</evidence>
<dbReference type="AlphaFoldDB" id="A0A090T101"/>
<keyword evidence="7" id="KW-1185">Reference proteome</keyword>
<dbReference type="GO" id="GO:0019867">
    <property type="term" value="C:outer membrane"/>
    <property type="evidence" value="ECO:0007669"/>
    <property type="project" value="InterPro"/>
</dbReference>
<dbReference type="OrthoDB" id="9771071at2"/>
<feature type="chain" id="PRO_5001864858" evidence="4">
    <location>
        <begin position="25"/>
        <end position="378"/>
    </location>
</feature>
<name>A0A090T101_9VIBR</name>
<proteinExistence type="predicted"/>
<keyword evidence="3" id="KW-1133">Transmembrane helix</keyword>
<dbReference type="Gene3D" id="2.40.160.50">
    <property type="entry name" value="membrane protein fhac: a member of the omp85/tpsb transporter family"/>
    <property type="match status" value="1"/>
</dbReference>
<dbReference type="Pfam" id="PF01103">
    <property type="entry name" value="Omp85"/>
    <property type="match status" value="1"/>
</dbReference>
<keyword evidence="2 3" id="KW-0472">Membrane</keyword>
<comment type="subcellular location">
    <subcellularLocation>
        <location evidence="1">Membrane</location>
    </subcellularLocation>
</comment>
<keyword evidence="3" id="KW-0812">Transmembrane</keyword>
<comment type="caution">
    <text evidence="6">The sequence shown here is derived from an EMBL/GenBank/DDBJ whole genome shotgun (WGS) entry which is preliminary data.</text>
</comment>
<organism evidence="6 7">
    <name type="scientific">Vibrio maritimus</name>
    <dbReference type="NCBI Taxonomy" id="990268"/>
    <lineage>
        <taxon>Bacteria</taxon>
        <taxon>Pseudomonadati</taxon>
        <taxon>Pseudomonadota</taxon>
        <taxon>Gammaproteobacteria</taxon>
        <taxon>Vibrionales</taxon>
        <taxon>Vibrionaceae</taxon>
        <taxon>Vibrio</taxon>
    </lineage>
</organism>
<feature type="signal peptide" evidence="4">
    <location>
        <begin position="1"/>
        <end position="24"/>
    </location>
</feature>
<feature type="domain" description="Bacterial surface antigen (D15)" evidence="5">
    <location>
        <begin position="200"/>
        <end position="268"/>
    </location>
</feature>
<protein>
    <submittedName>
        <fullName evidence="6">Outer membrane protein</fullName>
    </submittedName>
</protein>
<evidence type="ECO:0000256" key="1">
    <source>
        <dbReference type="ARBA" id="ARBA00004370"/>
    </source>
</evidence>
<keyword evidence="4" id="KW-0732">Signal</keyword>
<reference evidence="6 7" key="2">
    <citation type="submission" date="2014-09" db="EMBL/GenBank/DDBJ databases">
        <authorList>
            <consortium name="NBRP consortium"/>
            <person name="Sawabe T."/>
            <person name="Meirelles P."/>
            <person name="Nakanishi M."/>
            <person name="Sayaka M."/>
            <person name="Hattori M."/>
            <person name="Ohkuma M."/>
        </authorList>
    </citation>
    <scope>NUCLEOTIDE SEQUENCE [LARGE SCALE GENOMIC DNA]</scope>
    <source>
        <strain evidence="6 7">JCM 19240</strain>
    </source>
</reference>
<gene>
    <name evidence="6" type="ORF">JCM19240_6280</name>
</gene>
<sequence length="378" mass="41690">MEKTNGRIILAAISALCVSSNVGAMQQFIDPKDGMFDASQWVLDNAIGFMPVPIIITDPAVGVGGGAALLFFHESEKRKQLREENPDEVVGLPPSVTAVAAAGTENGSWLTGAFHFGSWQEDTWRYQGGLFYGSFNLKYYAGDVPFDFNIDGLYFMQDIDYRVAGSNWFVGAKYSLLSSKSTFDLGFDIPGIPPIDFDLEDAGVELKVTYDSRDTIFTPNDGLKAKFSTDFHNTAFGGDVDYQKARAQVNYFAPVRDDLIIGVRGDYQTVSDDAPYYARPFINMRGIAAMRYQGQDMALAEIEARYDVTPRWSIVGFTGTGKAVEDGQSFSDAEYQSVVGGGFRYLVARQLNMRVGVDAAKGPEEWAYYITVGHAWQL</sequence>
<evidence type="ECO:0000313" key="6">
    <source>
        <dbReference type="EMBL" id="GAL32848.1"/>
    </source>
</evidence>
<evidence type="ECO:0000256" key="3">
    <source>
        <dbReference type="SAM" id="Phobius"/>
    </source>
</evidence>
<dbReference type="EMBL" id="BBMT01000002">
    <property type="protein sequence ID" value="GAL32848.1"/>
    <property type="molecule type" value="Genomic_DNA"/>
</dbReference>
<reference evidence="6 7" key="1">
    <citation type="submission" date="2014-09" db="EMBL/GenBank/DDBJ databases">
        <title>Vibrio maritimus JCM 19240. (C210) whole genome shotgun sequence.</title>
        <authorList>
            <person name="Sawabe T."/>
            <person name="Meirelles P."/>
            <person name="Nakanishi M."/>
            <person name="Sayaka M."/>
            <person name="Hattori M."/>
            <person name="Ohkuma M."/>
        </authorList>
    </citation>
    <scope>NUCLEOTIDE SEQUENCE [LARGE SCALE GENOMIC DNA]</scope>
    <source>
        <strain evidence="6 7">JCM 19240</strain>
    </source>
</reference>
<accession>A0A090T101</accession>
<evidence type="ECO:0000313" key="7">
    <source>
        <dbReference type="Proteomes" id="UP000029224"/>
    </source>
</evidence>
<feature type="transmembrane region" description="Helical" evidence="3">
    <location>
        <begin position="48"/>
        <end position="72"/>
    </location>
</feature>